<dbReference type="EMBL" id="CAJVPW010077413">
    <property type="protein sequence ID" value="CAG8798798.1"/>
    <property type="molecule type" value="Genomic_DNA"/>
</dbReference>
<organism evidence="1 2">
    <name type="scientific">Cetraspora pellucida</name>
    <dbReference type="NCBI Taxonomy" id="1433469"/>
    <lineage>
        <taxon>Eukaryota</taxon>
        <taxon>Fungi</taxon>
        <taxon>Fungi incertae sedis</taxon>
        <taxon>Mucoromycota</taxon>
        <taxon>Glomeromycotina</taxon>
        <taxon>Glomeromycetes</taxon>
        <taxon>Diversisporales</taxon>
        <taxon>Gigasporaceae</taxon>
        <taxon>Cetraspora</taxon>
    </lineage>
</organism>
<feature type="non-terminal residue" evidence="1">
    <location>
        <position position="1"/>
    </location>
</feature>
<reference evidence="1" key="1">
    <citation type="submission" date="2021-06" db="EMBL/GenBank/DDBJ databases">
        <authorList>
            <person name="Kallberg Y."/>
            <person name="Tangrot J."/>
            <person name="Rosling A."/>
        </authorList>
    </citation>
    <scope>NUCLEOTIDE SEQUENCE</scope>
    <source>
        <strain evidence="1">28 12/20/2015</strain>
    </source>
</reference>
<dbReference type="Proteomes" id="UP000789366">
    <property type="component" value="Unassembled WGS sequence"/>
</dbReference>
<gene>
    <name evidence="1" type="ORF">SPELUC_LOCUS17871</name>
</gene>
<feature type="non-terminal residue" evidence="1">
    <location>
        <position position="60"/>
    </location>
</feature>
<comment type="caution">
    <text evidence="1">The sequence shown here is derived from an EMBL/GenBank/DDBJ whole genome shotgun (WGS) entry which is preliminary data.</text>
</comment>
<name>A0ACA9RLH4_9GLOM</name>
<accession>A0ACA9RLH4</accession>
<keyword evidence="2" id="KW-1185">Reference proteome</keyword>
<evidence type="ECO:0000313" key="2">
    <source>
        <dbReference type="Proteomes" id="UP000789366"/>
    </source>
</evidence>
<sequence length="60" mass="6771">LSPANQIEVQCMKIEKLVDKLLPKLEEIKKFIAEQLSEAYLNLIKSMTASAQTQPISLQL</sequence>
<proteinExistence type="predicted"/>
<protein>
    <submittedName>
        <fullName evidence="1">6022_t:CDS:1</fullName>
    </submittedName>
</protein>
<evidence type="ECO:0000313" key="1">
    <source>
        <dbReference type="EMBL" id="CAG8798798.1"/>
    </source>
</evidence>